<proteinExistence type="predicted"/>
<evidence type="ECO:0000313" key="4">
    <source>
        <dbReference type="Proteomes" id="UP000256661"/>
    </source>
</evidence>
<feature type="domain" description="Bacteriophage T5 Orf172 DNA-binding" evidence="2">
    <location>
        <begin position="345"/>
        <end position="428"/>
    </location>
</feature>
<protein>
    <submittedName>
        <fullName evidence="3">T5orf172 domain-containing protein</fullName>
    </submittedName>
</protein>
<name>A0A3D9SNB5_9ACTN</name>
<feature type="coiled-coil region" evidence="1">
    <location>
        <begin position="251"/>
        <end position="328"/>
    </location>
</feature>
<reference evidence="3 4" key="1">
    <citation type="submission" date="2018-08" db="EMBL/GenBank/DDBJ databases">
        <title>Sequencing the genomes of 1000 actinobacteria strains.</title>
        <authorList>
            <person name="Klenk H.-P."/>
        </authorList>
    </citation>
    <scope>NUCLEOTIDE SEQUENCE [LARGE SCALE GENOMIC DNA]</scope>
    <source>
        <strain evidence="3 4">DSM 43927</strain>
    </source>
</reference>
<accession>A0A3D9SNB5</accession>
<dbReference type="EMBL" id="QTTT01000001">
    <property type="protein sequence ID" value="REE97409.1"/>
    <property type="molecule type" value="Genomic_DNA"/>
</dbReference>
<keyword evidence="1" id="KW-0175">Coiled coil</keyword>
<evidence type="ECO:0000313" key="3">
    <source>
        <dbReference type="EMBL" id="REE97409.1"/>
    </source>
</evidence>
<organism evidence="3 4">
    <name type="scientific">Thermomonospora umbrina</name>
    <dbReference type="NCBI Taxonomy" id="111806"/>
    <lineage>
        <taxon>Bacteria</taxon>
        <taxon>Bacillati</taxon>
        <taxon>Actinomycetota</taxon>
        <taxon>Actinomycetes</taxon>
        <taxon>Streptosporangiales</taxon>
        <taxon>Thermomonosporaceae</taxon>
        <taxon>Thermomonospora</taxon>
    </lineage>
</organism>
<dbReference type="InterPro" id="IPR025280">
    <property type="entry name" value="SNIPE"/>
</dbReference>
<keyword evidence="4" id="KW-1185">Reference proteome</keyword>
<dbReference type="Proteomes" id="UP000256661">
    <property type="component" value="Unassembled WGS sequence"/>
</dbReference>
<dbReference type="InterPro" id="IPR018306">
    <property type="entry name" value="Phage_T5_Orf172_DNA-bd"/>
</dbReference>
<dbReference type="RefSeq" id="WP_245974366.1">
    <property type="nucleotide sequence ID" value="NZ_QTTT01000001.1"/>
</dbReference>
<evidence type="ECO:0000259" key="2">
    <source>
        <dbReference type="SMART" id="SM00974"/>
    </source>
</evidence>
<dbReference type="Pfam" id="PF13250">
    <property type="entry name" value="SNIPE"/>
    <property type="match status" value="1"/>
</dbReference>
<dbReference type="AlphaFoldDB" id="A0A3D9SNB5"/>
<dbReference type="SMART" id="SM00974">
    <property type="entry name" value="T5orf172"/>
    <property type="match status" value="1"/>
</dbReference>
<sequence>MVFGRGRQVHDLETQNTHLRMQIQQLTTENAALNSWIDQIGVMEHRHLALGMQRLHAEAETARQVADQQIQEWRRSAQVDLAAERQQAQDRLAQLRNETTALQAELTVARNEIVETRDIALLQESGVYEYQHPLDDAVAYKAELARIKDVFKALVRRDQAVTGTTSWMVDGSRAKGDKMVKDFSKLMLRAYNAEADNLVRTMRPHKLQSSIVRLEKTVTAIERLGAMLQIRVNPAYHHLRVQELGLTADHLAKTEEEKERIRAEREQDREEEKARREFERARERLLREQSHVQRALARLEANGDETGAAELRAKLDEVGEAINDVEAREANIRTGYVYVISNIGAFGERMIKIGMTRRLDPMDRVRELGDASVPFRFDVHALIFSADALGLESGLHAAMEAQRVNRVNRRREFFYATPAQVRAALESIPGDHLVGNHLLEYREEPEAAEWRASSP</sequence>
<dbReference type="Pfam" id="PF13455">
    <property type="entry name" value="MUG113"/>
    <property type="match status" value="1"/>
</dbReference>
<comment type="caution">
    <text evidence="3">The sequence shown here is derived from an EMBL/GenBank/DDBJ whole genome shotgun (WGS) entry which is preliminary data.</text>
</comment>
<evidence type="ECO:0000256" key="1">
    <source>
        <dbReference type="SAM" id="Coils"/>
    </source>
</evidence>
<feature type="coiled-coil region" evidence="1">
    <location>
        <begin position="9"/>
        <end position="112"/>
    </location>
</feature>
<gene>
    <name evidence="3" type="ORF">DFJ69_2877</name>
</gene>